<evidence type="ECO:0008006" key="4">
    <source>
        <dbReference type="Google" id="ProtNLM"/>
    </source>
</evidence>
<dbReference type="Pfam" id="PF14118">
    <property type="entry name" value="YfzA"/>
    <property type="match status" value="1"/>
</dbReference>
<dbReference type="RefSeq" id="WP_070143594.1">
    <property type="nucleotide sequence ID" value="NZ_LXLT01000035.1"/>
</dbReference>
<comment type="caution">
    <text evidence="2">The sequence shown here is derived from an EMBL/GenBank/DDBJ whole genome shotgun (WGS) entry which is preliminary data.</text>
</comment>
<sequence length="102" mass="12062">MEDTLKKAQPIWKRTWFRYLGAFLIVQLLFIICEVTTWAPNFRPGGEFFNRILNSRFFTEWFAPYQIPQFNVFTAFFAITLLPNALIGAIKDLNLRKNINNL</sequence>
<gene>
    <name evidence="2" type="ORF">BWGOE8_29210</name>
</gene>
<name>A0A1E8B6Y7_BACMY</name>
<accession>A0A1E8B6Y7</accession>
<organism evidence="2 3">
    <name type="scientific">Bacillus mycoides</name>
    <dbReference type="NCBI Taxonomy" id="1405"/>
    <lineage>
        <taxon>Bacteria</taxon>
        <taxon>Bacillati</taxon>
        <taxon>Bacillota</taxon>
        <taxon>Bacilli</taxon>
        <taxon>Bacillales</taxon>
        <taxon>Bacillaceae</taxon>
        <taxon>Bacillus</taxon>
        <taxon>Bacillus cereus group</taxon>
    </lineage>
</organism>
<feature type="transmembrane region" description="Helical" evidence="1">
    <location>
        <begin position="70"/>
        <end position="90"/>
    </location>
</feature>
<dbReference type="Proteomes" id="UP000175706">
    <property type="component" value="Unassembled WGS sequence"/>
</dbReference>
<feature type="transmembrane region" description="Helical" evidence="1">
    <location>
        <begin position="16"/>
        <end position="39"/>
    </location>
</feature>
<evidence type="ECO:0000313" key="2">
    <source>
        <dbReference type="EMBL" id="OFD78411.1"/>
    </source>
</evidence>
<keyword evidence="1" id="KW-1133">Transmembrane helix</keyword>
<dbReference type="EMBL" id="LXLT01000035">
    <property type="protein sequence ID" value="OFD78411.1"/>
    <property type="molecule type" value="Genomic_DNA"/>
</dbReference>
<dbReference type="PATRIC" id="fig|86662.25.peg.2974"/>
<proteinExistence type="predicted"/>
<protein>
    <recommendedName>
        <fullName evidence="4">YfzA-like protein</fullName>
    </recommendedName>
</protein>
<evidence type="ECO:0000256" key="1">
    <source>
        <dbReference type="SAM" id="Phobius"/>
    </source>
</evidence>
<reference evidence="2 3" key="1">
    <citation type="submission" date="2016-05" db="EMBL/GenBank/DDBJ databases">
        <title>Bacillus thuringiensis and Bacillus weihenstephanensis as novel biocontrol agents of wilt causing Verticillium species.</title>
        <authorList>
            <person name="Hollensteiner J."/>
            <person name="Wemheuer F."/>
            <person name="Harting R."/>
            <person name="Kolarzyk A."/>
            <person name="Diaz-Valerio S."/>
            <person name="Poehlein A."/>
            <person name="Brzuszkiewicz E."/>
            <person name="Nesemann K."/>
            <person name="Braus-Stromeyer S."/>
            <person name="Braus G."/>
            <person name="Daniel R."/>
            <person name="Liesegang H."/>
        </authorList>
    </citation>
    <scope>NUCLEOTIDE SEQUENCE [LARGE SCALE GENOMIC DNA]</scope>
    <source>
        <strain evidence="2 3">GOE8</strain>
    </source>
</reference>
<keyword evidence="1" id="KW-0812">Transmembrane</keyword>
<dbReference type="AlphaFoldDB" id="A0A1E8B6Y7"/>
<dbReference type="InterPro" id="IPR025627">
    <property type="entry name" value="YfzA"/>
</dbReference>
<evidence type="ECO:0000313" key="3">
    <source>
        <dbReference type="Proteomes" id="UP000175706"/>
    </source>
</evidence>
<keyword evidence="1" id="KW-0472">Membrane</keyword>